<sequence length="1065" mass="112056">MPFHGRDALLDELTDWCGRGGFGAWLLHGPGGQGKTRLAHELAARLSGRQWAVLWPRPDAGAQELTECRWAARPLLVVLDYAEHRTGQLAALVAAAAAHRGPSAFKLLLLARTDGDWWQQAVTADDLAQDLLEHAPTRRLDPLQDDPAGRPAAYRAALEALAAALPLVDGQSGPDWAGVAAAMPMASGLDQPGYGNALTLQMAALADLLDTTGGAESPAGHGAAAVEDRLLGHERRYWQRTASALGLAPALSARALDAVVAAANLAGAADREQADLLWRRLPALADRSRDRRDTVTAWLGALYPAPAPQPFAPLPPDRLAERHIARVLDTDPALPEQLLPALGPDRTAHLLTVYTRAAAHPALAGRLDPHLTSLCVRHRTTLAPHFVRLATRSPRPGPLLAALRAIVQDPGAPLRELMDLSDLLPNASQALVHEAAFLARVLTGRLREPAATDPDRYGLHLATALNELSVRTRQLGRTEESLTAVEEAVALYRAFHAVDPERHAEALASALGSLASRLARAHRPDDGLTAAVEAVALHRGRGEAGLPGLAGALLTQSNVLGTLGRHEDGLAAVQEAVALYQKLAGSHVRQRAAALATLTVRLGELGRLPEAVTAAGRTVAAYRVLAEGDPDAYLPALAGALTNESQACHLLGRPEQGLASAEEATALLRRLAAGNPDARLPELIVVLTALADHLDALGRSTEALARARESVAVARTLRTTPQDAHAGHLAAALICLSRHLGHQGRAEEGMTAAQEAVALYRLLAERSRTVHAPKLASALGHLANHLLMLDRPEEALPAGREAVDLLRGLDRPADLLQLADSLERLADTLGHLGRHLDAVPLGAEAVEVCTALATADPGTHLPRLVLALLRLSEELRLAGTAGPAAACGRDALDLCRSLDEAVPGRHLALLAAALTNLADCLDEPDQWAEGLALAEEAAVLRRALAEADPGTHLPLLAHALIVLATQSGMAGRVPEALAPALEAVRICRADPGLRRSPLAAALRVLAVVQLNLGRRGEARATAREALDLVRALAAERPAEFDGVVAQLTGILAAIDELPAGAIPDS</sequence>
<dbReference type="SUPFAM" id="SSF48452">
    <property type="entry name" value="TPR-like"/>
    <property type="match status" value="3"/>
</dbReference>
<dbReference type="SMART" id="SM00028">
    <property type="entry name" value="TPR"/>
    <property type="match status" value="6"/>
</dbReference>
<dbReference type="SUPFAM" id="SSF52540">
    <property type="entry name" value="P-loop containing nucleoside triphosphate hydrolases"/>
    <property type="match status" value="1"/>
</dbReference>
<dbReference type="Proteomes" id="UP000027178">
    <property type="component" value="Unassembled WGS sequence"/>
</dbReference>
<dbReference type="OrthoDB" id="3218567at2"/>
<evidence type="ECO:0000313" key="2">
    <source>
        <dbReference type="Proteomes" id="UP000027178"/>
    </source>
</evidence>
<gene>
    <name evidence="1" type="ORF">KCH_71940</name>
</gene>
<comment type="caution">
    <text evidence="1">The sequence shown here is derived from an EMBL/GenBank/DDBJ whole genome shotgun (WGS) entry which is preliminary data.</text>
</comment>
<dbReference type="eggNOG" id="COG0457">
    <property type="taxonomic scope" value="Bacteria"/>
</dbReference>
<dbReference type="PANTHER" id="PTHR19959:SF119">
    <property type="entry name" value="FUNGAL LIPASE-LIKE DOMAIN-CONTAINING PROTEIN"/>
    <property type="match status" value="1"/>
</dbReference>
<dbReference type="InterPro" id="IPR027417">
    <property type="entry name" value="P-loop_NTPase"/>
</dbReference>
<dbReference type="Pfam" id="PF13374">
    <property type="entry name" value="TPR_10"/>
    <property type="match status" value="1"/>
</dbReference>
<evidence type="ECO:0000313" key="1">
    <source>
        <dbReference type="EMBL" id="KDN81100.1"/>
    </source>
</evidence>
<reference evidence="1 2" key="1">
    <citation type="submission" date="2014-05" db="EMBL/GenBank/DDBJ databases">
        <title>Draft Genome Sequence of Kitasatospora cheerisanensis KCTC 2395.</title>
        <authorList>
            <person name="Nam D.H."/>
        </authorList>
    </citation>
    <scope>NUCLEOTIDE SEQUENCE [LARGE SCALE GENOMIC DNA]</scope>
    <source>
        <strain evidence="1 2">KCTC 2395</strain>
    </source>
</reference>
<dbReference type="EMBL" id="JNBY01000155">
    <property type="protein sequence ID" value="KDN81100.1"/>
    <property type="molecule type" value="Genomic_DNA"/>
</dbReference>
<evidence type="ECO:0008006" key="3">
    <source>
        <dbReference type="Google" id="ProtNLM"/>
    </source>
</evidence>
<proteinExistence type="predicted"/>
<dbReference type="Gene3D" id="1.25.40.10">
    <property type="entry name" value="Tetratricopeptide repeat domain"/>
    <property type="match status" value="4"/>
</dbReference>
<dbReference type="AlphaFoldDB" id="A0A066YT40"/>
<dbReference type="InterPro" id="IPR011990">
    <property type="entry name" value="TPR-like_helical_dom_sf"/>
</dbReference>
<name>A0A066YT40_9ACTN</name>
<dbReference type="HOGENOM" id="CLU_296100_0_0_11"/>
<dbReference type="eggNOG" id="COG0470">
    <property type="taxonomic scope" value="Bacteria"/>
</dbReference>
<dbReference type="PATRIC" id="fig|1348663.4.peg.6954"/>
<accession>A0A066YT40</accession>
<dbReference type="RefSeq" id="WP_035869598.1">
    <property type="nucleotide sequence ID" value="NZ_KK853997.1"/>
</dbReference>
<dbReference type="PANTHER" id="PTHR19959">
    <property type="entry name" value="KINESIN LIGHT CHAIN"/>
    <property type="match status" value="1"/>
</dbReference>
<protein>
    <recommendedName>
        <fullName evidence="3">Tetratricopeptide repeat protein</fullName>
    </recommendedName>
</protein>
<organism evidence="1 2">
    <name type="scientific">Kitasatospora cheerisanensis KCTC 2395</name>
    <dbReference type="NCBI Taxonomy" id="1348663"/>
    <lineage>
        <taxon>Bacteria</taxon>
        <taxon>Bacillati</taxon>
        <taxon>Actinomycetota</taxon>
        <taxon>Actinomycetes</taxon>
        <taxon>Kitasatosporales</taxon>
        <taxon>Streptomycetaceae</taxon>
        <taxon>Kitasatospora</taxon>
    </lineage>
</organism>
<dbReference type="Gene3D" id="3.40.50.300">
    <property type="entry name" value="P-loop containing nucleotide triphosphate hydrolases"/>
    <property type="match status" value="1"/>
</dbReference>
<keyword evidence="2" id="KW-1185">Reference proteome</keyword>
<dbReference type="InterPro" id="IPR019734">
    <property type="entry name" value="TPR_rpt"/>
</dbReference>